<dbReference type="PATRIC" id="fig|1263867.3.peg.6047"/>
<comment type="caution">
    <text evidence="2">The sequence shown here is derived from an EMBL/GenBank/DDBJ whole genome shotgun (WGS) entry which is preliminary data.</text>
</comment>
<protein>
    <submittedName>
        <fullName evidence="2">Secreted protein containing DUF1571</fullName>
    </submittedName>
</protein>
<dbReference type="EMBL" id="ANMO01000253">
    <property type="protein sequence ID" value="EMB13634.1"/>
    <property type="molecule type" value="Genomic_DNA"/>
</dbReference>
<dbReference type="AlphaFoldDB" id="M2AUF5"/>
<feature type="signal peptide" evidence="1">
    <location>
        <begin position="1"/>
        <end position="38"/>
    </location>
</feature>
<name>M2AUF5_9BACT</name>
<organism evidence="2 3">
    <name type="scientific">Rhodopirellula europaea 6C</name>
    <dbReference type="NCBI Taxonomy" id="1263867"/>
    <lineage>
        <taxon>Bacteria</taxon>
        <taxon>Pseudomonadati</taxon>
        <taxon>Planctomycetota</taxon>
        <taxon>Planctomycetia</taxon>
        <taxon>Pirellulales</taxon>
        <taxon>Pirellulaceae</taxon>
        <taxon>Rhodopirellula</taxon>
    </lineage>
</organism>
<reference evidence="2" key="2">
    <citation type="journal article" date="2013" name="Mar. Genomics">
        <title>Expression of sulfatases in Rhodopirellula baltica and the diversity of sulfatases in the genus Rhodopirellula.</title>
        <authorList>
            <person name="Wegner C.E."/>
            <person name="Richter-Heitmann T."/>
            <person name="Klindworth A."/>
            <person name="Klockow C."/>
            <person name="Richter M."/>
            <person name="Achstetter T."/>
            <person name="Glockner F.O."/>
            <person name="Harder J."/>
        </authorList>
    </citation>
    <scope>NUCLEOTIDE SEQUENCE [LARGE SCALE GENOMIC DNA]</scope>
    <source>
        <strain evidence="2">6C</strain>
    </source>
</reference>
<accession>M2AUF5</accession>
<keyword evidence="3" id="KW-1185">Reference proteome</keyword>
<sequence>MPTSSMTRRLRTSANVASTLTLSCVVLGSLTNSLSVRADDAASVSHHAAKFGDSGNDRVSVQKIAVEDSTDQLAEQAIAELGLDNSNVIQQVSATSPMNSLSTKDALAPLMDAQGTAGNPKDHRSSPPIADHPLGWALGFARAHADHIRQHVSDYSCKLIKRERIDGELQTPQIMDVAVRVAQTNQTGDVSPMSVFLQYQSPRTLRDRRVLYIEGENEGKARVRKGGGALSYLVLSIDPHGRQAKEQSNYPITDIGFDKIMNRLIGLIEFDMETDPTGNNTEVTYFRKARVMGRPATHIQIVHPSKEGGVTFHRANAFIDDELHVPIRLEVYDWPTAEGDAPELKEEYTYADLKLNVGLADAAFASTRLKGKLKGPVGLTKTDLKVSPNAVAKD</sequence>
<evidence type="ECO:0000313" key="2">
    <source>
        <dbReference type="EMBL" id="EMB13634.1"/>
    </source>
</evidence>
<reference evidence="2" key="1">
    <citation type="submission" date="2012-11" db="EMBL/GenBank/DDBJ databases">
        <title>Permanent draft genomes of Rhodopirellula europaea strain SH398 and 6C.</title>
        <authorList>
            <person name="Richter M."/>
            <person name="Richter-Heitmann T."/>
            <person name="Frank C."/>
            <person name="Harder J."/>
            <person name="Glockner F.O."/>
        </authorList>
    </citation>
    <scope>NUCLEOTIDE SEQUENCE</scope>
    <source>
        <strain evidence="2">6C</strain>
    </source>
</reference>
<feature type="chain" id="PRO_5004020575" evidence="1">
    <location>
        <begin position="39"/>
        <end position="394"/>
    </location>
</feature>
<dbReference type="InterPro" id="IPR011465">
    <property type="entry name" value="DUF1571"/>
</dbReference>
<dbReference type="Pfam" id="PF07608">
    <property type="entry name" value="DUF1571"/>
    <property type="match status" value="1"/>
</dbReference>
<evidence type="ECO:0000313" key="3">
    <source>
        <dbReference type="Proteomes" id="UP000011529"/>
    </source>
</evidence>
<gene>
    <name evidence="2" type="ORF">RE6C_05642</name>
</gene>
<dbReference type="Proteomes" id="UP000011529">
    <property type="component" value="Unassembled WGS sequence"/>
</dbReference>
<evidence type="ECO:0000256" key="1">
    <source>
        <dbReference type="SAM" id="SignalP"/>
    </source>
</evidence>
<dbReference type="RefSeq" id="WP_008661747.1">
    <property type="nucleotide sequence ID" value="NZ_ANMO01000253.1"/>
</dbReference>
<keyword evidence="1" id="KW-0732">Signal</keyword>
<proteinExistence type="predicted"/>